<feature type="non-terminal residue" evidence="5">
    <location>
        <position position="1296"/>
    </location>
</feature>
<sequence length="1296" mass="151346">MSEKSKRFFSANHHPDANTAYEWPEWKDSDLNNEKWEIPKNGPDGLFLDAERVAMPWSLEPDRWIRAKDLEHLTAPPTVYITTVEHPDLVTNNKHLLHSEFVRWFVSSLTNLQYCGREGLDIGGESSNFIWIDRNNPWYGWMHVYSMNKVGKNIQHRPIINPNGKYIVRLYCMGCWRRILVDDIIPVDKDGKPLLPRTSNNFELWPMLLAKALLKLVSLTWTRRREIVDFHPITCFTGWICLTMNIARLTLEDKWDFLTKYSERFEWTSQTAQDYIPESSANMTSETKKPGETSQPLAAEPGKPQPIALFLLLGDMRALGSDAVPGLSPCWDHIIHIVQLRDIPLDPKDVKPPLAKWKFHRWLKWAVSRSMIDLADYFVPIRYLKVISPLKDCNRSVGRDNSDVAGNLISSNEIERSDKFTRRMRSQKISDLPTASKEEAEEDVNRWIDFNKIASYMTEVHLFYKLEYFQQSIQVTDDVLKIASENHNKSETAKAASIKETRKEKTDTHNNISKILKSRYKPLYLFCDSPKKKFFLVNLCAAPKKKNDLNKKNYLILEKYNWFFVSNSSDQSITISTTGNKSSIMELEAGRHLLQIHSRLDSGLMIISSDTDFHLGDQATVQQLMTSESYRIEQISKIISDNLCKAYRSFGTRNYPSMLKNFYESYMPNLQFASLKENKNFRTLIHHFFMEEQVRLIREIVSDEELEDILYSLRIFFLNPRIRLESLDLMTNQNILQDLTINETSEIWLSTSGNCKEVLDQAATTIQSFLKMAVVKGYKKLHNPDHAFHTQIRERLLKLSDLFDLSLASRLLRNVINRHDNLRDLYPCSKDFIYVLNIQEFKDVRNIRHEQYFPIVRLVVNPKPKEAVLAAFELLTDLPRFSLRVFNNQNEREMTRLVNHVIPTRYEYLPDGYTVFAYSWSDNHFKEVDWTIRVITIKGDPILYQLDEQQLLSLEIKPPKLKVDELIGTYIPNARDCISRCILQTTSERSIVSIRLTTSYNLTEIKIKVVDEDGNILIDVNGDSTKKNLYYIEAFVLNNSWPLTNDEWIVVNQTKIKRAEDIKTKSGNKASSGSNLSTMKKDTKQFASDDQALEPPYWILQVVTDARDIVEIYEDKSKEQEIILLKEMWLKDPSQAKRGKNLRRAFLNAHASKIESDVFSNQNGIQLKLIEDEDMEFCLSHARQYRTLKSLESYHYLPALDLTKYMKNKIAKSHQIKTKSDDEILKNQHTVDNQINGSDYLKNLDDLMNKQLRRHLKHFQKKEKNFWQRRSFVDAVYETRKIYINSLIAEKAKKRM</sequence>
<dbReference type="InterPro" id="IPR053033">
    <property type="entry name" value="Androglobin-like"/>
</dbReference>
<feature type="non-terminal residue" evidence="5">
    <location>
        <position position="1"/>
    </location>
</feature>
<organism evidence="5 6">
    <name type="scientific">Acromyrmex charruanus</name>
    <dbReference type="NCBI Taxonomy" id="2715315"/>
    <lineage>
        <taxon>Eukaryota</taxon>
        <taxon>Metazoa</taxon>
        <taxon>Ecdysozoa</taxon>
        <taxon>Arthropoda</taxon>
        <taxon>Hexapoda</taxon>
        <taxon>Insecta</taxon>
        <taxon>Pterygota</taxon>
        <taxon>Neoptera</taxon>
        <taxon>Endopterygota</taxon>
        <taxon>Hymenoptera</taxon>
        <taxon>Apocrita</taxon>
        <taxon>Aculeata</taxon>
        <taxon>Formicoidea</taxon>
        <taxon>Formicidae</taxon>
        <taxon>Myrmicinae</taxon>
        <taxon>Acromyrmex</taxon>
    </lineage>
</organism>
<dbReference type="PANTHER" id="PTHR46298:SF1">
    <property type="entry name" value="ANDROGLOBIN"/>
    <property type="match status" value="1"/>
</dbReference>
<dbReference type="InterPro" id="IPR001300">
    <property type="entry name" value="Peptidase_C2_calpain_cat"/>
</dbReference>
<dbReference type="InterPro" id="IPR054093">
    <property type="entry name" value="Androglobin_II"/>
</dbReference>
<gene>
    <name evidence="5" type="primary">Adgb</name>
    <name evidence="5" type="ORF">G6Z76_0005162</name>
</gene>
<feature type="domain" description="Globin" evidence="4">
    <location>
        <begin position="606"/>
        <end position="822"/>
    </location>
</feature>
<evidence type="ECO:0000256" key="1">
    <source>
        <dbReference type="PROSITE-ProRule" id="PRU00239"/>
    </source>
</evidence>
<evidence type="ECO:0000313" key="5">
    <source>
        <dbReference type="EMBL" id="KAG5335938.1"/>
    </source>
</evidence>
<dbReference type="EMBL" id="JAANIC010004028">
    <property type="protein sequence ID" value="KAG5335938.1"/>
    <property type="molecule type" value="Genomic_DNA"/>
</dbReference>
<dbReference type="PROSITE" id="PS50203">
    <property type="entry name" value="CALPAIN_CAT"/>
    <property type="match status" value="1"/>
</dbReference>
<dbReference type="PROSITE" id="PS52042">
    <property type="entry name" value="GLOBIN_CP_ADGB"/>
    <property type="match status" value="1"/>
</dbReference>
<evidence type="ECO:0000259" key="3">
    <source>
        <dbReference type="PROSITE" id="PS50203"/>
    </source>
</evidence>
<dbReference type="Pfam" id="PF22068">
    <property type="entry name" value="Androglobin_II"/>
    <property type="match status" value="1"/>
</dbReference>
<dbReference type="Pfam" id="PF22069">
    <property type="entry name" value="Androglobin_IV"/>
    <property type="match status" value="1"/>
</dbReference>
<dbReference type="InterPro" id="IPR054094">
    <property type="entry name" value="Androglobin_IV"/>
</dbReference>
<dbReference type="InterPro" id="IPR057249">
    <property type="entry name" value="Globin_CP_ADGB"/>
</dbReference>
<dbReference type="PANTHER" id="PTHR46298">
    <property type="entry name" value="ANDROGLOBIN"/>
    <property type="match status" value="1"/>
</dbReference>
<feature type="domain" description="Calpain catalytic" evidence="3">
    <location>
        <begin position="161"/>
        <end position="216"/>
    </location>
</feature>
<dbReference type="InterPro" id="IPR038765">
    <property type="entry name" value="Papain-like_cys_pep_sf"/>
</dbReference>
<evidence type="ECO:0000313" key="6">
    <source>
        <dbReference type="Proteomes" id="UP000669903"/>
    </source>
</evidence>
<dbReference type="Proteomes" id="UP000669903">
    <property type="component" value="Unassembled WGS sequence"/>
</dbReference>
<name>A0A836K2B5_9HYME</name>
<proteinExistence type="predicted"/>
<protein>
    <submittedName>
        <fullName evidence="5">ADGB protein</fullName>
    </submittedName>
</protein>
<reference evidence="5" key="1">
    <citation type="submission" date="2020-03" db="EMBL/GenBank/DDBJ databases">
        <title>Relaxed selection underlies rapid genomic changes in the transitions from sociality to social parasitism in ants.</title>
        <authorList>
            <person name="Bi X."/>
        </authorList>
    </citation>
    <scope>NUCLEOTIDE SEQUENCE</scope>
    <source>
        <strain evidence="5">BGI-DK2014a</strain>
        <tissue evidence="5">Whole body</tissue>
    </source>
</reference>
<feature type="region of interest" description="Disordered" evidence="2">
    <location>
        <begin position="278"/>
        <end position="301"/>
    </location>
</feature>
<dbReference type="GO" id="GO:0006508">
    <property type="term" value="P:proteolysis"/>
    <property type="evidence" value="ECO:0007669"/>
    <property type="project" value="InterPro"/>
</dbReference>
<dbReference type="CDD" id="cd22307">
    <property type="entry name" value="Adgb_C_mid-like"/>
    <property type="match status" value="1"/>
</dbReference>
<dbReference type="Pfam" id="PF00648">
    <property type="entry name" value="Peptidase_C2"/>
    <property type="match status" value="1"/>
</dbReference>
<comment type="caution">
    <text evidence="5">The sequence shown here is derived from an EMBL/GenBank/DDBJ whole genome shotgun (WGS) entry which is preliminary data.</text>
</comment>
<keyword evidence="6" id="KW-1185">Reference proteome</keyword>
<comment type="caution">
    <text evidence="1">Lacks conserved residue(s) required for the propagation of feature annotation.</text>
</comment>
<dbReference type="GO" id="GO:0004198">
    <property type="term" value="F:calcium-dependent cysteine-type endopeptidase activity"/>
    <property type="evidence" value="ECO:0007669"/>
    <property type="project" value="InterPro"/>
</dbReference>
<evidence type="ECO:0000259" key="4">
    <source>
        <dbReference type="PROSITE" id="PS52042"/>
    </source>
</evidence>
<evidence type="ECO:0000256" key="2">
    <source>
        <dbReference type="SAM" id="MobiDB-lite"/>
    </source>
</evidence>
<accession>A0A836K2B5</accession>
<dbReference type="SUPFAM" id="SSF54001">
    <property type="entry name" value="Cysteine proteinases"/>
    <property type="match status" value="1"/>
</dbReference>